<keyword evidence="7 10" id="KW-0472">Membrane</keyword>
<feature type="region of interest" description="Disordered" evidence="9">
    <location>
        <begin position="1"/>
        <end position="67"/>
    </location>
</feature>
<evidence type="ECO:0000256" key="8">
    <source>
        <dbReference type="ARBA" id="ARBA00034651"/>
    </source>
</evidence>
<evidence type="ECO:0000256" key="4">
    <source>
        <dbReference type="ARBA" id="ARBA00022692"/>
    </source>
</evidence>
<accession>A0A4T0FI09</accession>
<feature type="compositionally biased region" description="Polar residues" evidence="9">
    <location>
        <begin position="124"/>
        <end position="154"/>
    </location>
</feature>
<sequence length="681" mass="76044">MSEQGSTSKDSKEAAQQALEDAQIERHNQRKEKKRAQKKRTNFAIGSVFPSQENEQEEVQKVKENEQHIDPKALKYAVDYVFNQGYMLGLENLKRLHAHGDEDHQPITLDPPPIEHHESDTLNDDASQAPSQALSQIPLSPAPSSGARTPSLAPSFTIRPGVGERSSSLIPPFVTKSSFRTIRKDRSHDKEPREEDEEESHKENEEDKEPEGKKHQIGGIIPDNRREQQDDHEDTEDMKKDHYETEKDKDMKEKMKEDLLLEDKLTQHKSYKNEKNRFELDMMKSRDDESFKSANTRQKDHKKGNLADEDSDDDGGDDENYEGQIGGELENKHEEAPEAQERIKEEEDPNTDSEDYNWWFRVREVVREPLAEFLATCIAIIIGLGANTQTMVYTQNLTAAYSNRNLASSLGATVAIYVAGGISGAHINPAITFMLAVYRGFPWSYVPRYWLAQILGAFVAAALVWACYGTDITYLDPMHQVKGDGSTAGLFVIQPYTDTGTPVGVCVFQEILASAILTVSVLSLGDAENAPPGASLGGLIIGLVIYSIGTAMGSLSGYATNPVRDLSPRIFLAAVGYNSELWTHDSCWFVLGPILGTFAGTIAGATIYDTFIYIGIGSPINFSKIQWVSAFSRTKKSIVKAPSRTARRSHNMVRYVVGAKDKNEKRRADWERRQKKGDKAV</sequence>
<reference evidence="11 12" key="1">
    <citation type="submission" date="2019-03" db="EMBL/GenBank/DDBJ databases">
        <title>Sequencing 23 genomes of Wallemia ichthyophaga.</title>
        <authorList>
            <person name="Gostincar C."/>
        </authorList>
    </citation>
    <scope>NUCLEOTIDE SEQUENCE [LARGE SCALE GENOMIC DNA]</scope>
    <source>
        <strain evidence="11 12">EXF-5753</strain>
    </source>
</reference>
<feature type="transmembrane region" description="Helical" evidence="10">
    <location>
        <begin position="588"/>
        <end position="616"/>
    </location>
</feature>
<comment type="similarity">
    <text evidence="2">Belongs to the MIP/aquaporin (TC 1.A.8) family.</text>
</comment>
<dbReference type="PRINTS" id="PR00783">
    <property type="entry name" value="MINTRINSICP"/>
</dbReference>
<dbReference type="InterPro" id="IPR023271">
    <property type="entry name" value="Aquaporin-like"/>
</dbReference>
<feature type="compositionally biased region" description="Basic and acidic residues" evidence="9">
    <location>
        <begin position="237"/>
        <end position="291"/>
    </location>
</feature>
<dbReference type="GO" id="GO:0015250">
    <property type="term" value="F:water channel activity"/>
    <property type="evidence" value="ECO:0007669"/>
    <property type="project" value="TreeGrafter"/>
</dbReference>
<keyword evidence="12" id="KW-1185">Reference proteome</keyword>
<dbReference type="GO" id="GO:0015254">
    <property type="term" value="F:glycerol channel activity"/>
    <property type="evidence" value="ECO:0007669"/>
    <property type="project" value="TreeGrafter"/>
</dbReference>
<organism evidence="11 12">
    <name type="scientific">Wallemia hederae</name>
    <dbReference type="NCBI Taxonomy" id="1540922"/>
    <lineage>
        <taxon>Eukaryota</taxon>
        <taxon>Fungi</taxon>
        <taxon>Dikarya</taxon>
        <taxon>Basidiomycota</taxon>
        <taxon>Wallemiomycotina</taxon>
        <taxon>Wallemiomycetes</taxon>
        <taxon>Wallemiales</taxon>
        <taxon>Wallemiaceae</taxon>
        <taxon>Wallemia</taxon>
    </lineage>
</organism>
<dbReference type="Pfam" id="PF00230">
    <property type="entry name" value="MIP"/>
    <property type="match status" value="1"/>
</dbReference>
<dbReference type="CDD" id="cd00333">
    <property type="entry name" value="MIP"/>
    <property type="match status" value="1"/>
</dbReference>
<dbReference type="Gene3D" id="1.20.1080.10">
    <property type="entry name" value="Glycerol uptake facilitator protein"/>
    <property type="match status" value="1"/>
</dbReference>
<evidence type="ECO:0000256" key="1">
    <source>
        <dbReference type="ARBA" id="ARBA00004141"/>
    </source>
</evidence>
<evidence type="ECO:0008006" key="13">
    <source>
        <dbReference type="Google" id="ProtNLM"/>
    </source>
</evidence>
<evidence type="ECO:0000256" key="7">
    <source>
        <dbReference type="ARBA" id="ARBA00023136"/>
    </source>
</evidence>
<dbReference type="PANTHER" id="PTHR43829">
    <property type="entry name" value="AQUAPORIN OR AQUAGLYCEROPORIN RELATED"/>
    <property type="match status" value="1"/>
</dbReference>
<dbReference type="Proteomes" id="UP000310189">
    <property type="component" value="Unassembled WGS sequence"/>
</dbReference>
<feature type="transmembrane region" description="Helical" evidence="10">
    <location>
        <begin position="449"/>
        <end position="468"/>
    </location>
</feature>
<evidence type="ECO:0000256" key="5">
    <source>
        <dbReference type="ARBA" id="ARBA00022737"/>
    </source>
</evidence>
<evidence type="ECO:0000256" key="10">
    <source>
        <dbReference type="SAM" id="Phobius"/>
    </source>
</evidence>
<gene>
    <name evidence="11" type="ORF">E3P99_03379</name>
</gene>
<feature type="compositionally biased region" description="Polar residues" evidence="9">
    <location>
        <begin position="165"/>
        <end position="180"/>
    </location>
</feature>
<comment type="catalytic activity">
    <reaction evidence="8">
        <text>H2O(in) = H2O(out)</text>
        <dbReference type="Rhea" id="RHEA:29667"/>
        <dbReference type="ChEBI" id="CHEBI:15377"/>
    </reaction>
</comment>
<keyword evidence="5" id="KW-0677">Repeat</keyword>
<dbReference type="EMBL" id="SPNW01000064">
    <property type="protein sequence ID" value="TIA87125.1"/>
    <property type="molecule type" value="Genomic_DNA"/>
</dbReference>
<feature type="transmembrane region" description="Helical" evidence="10">
    <location>
        <begin position="536"/>
        <end position="559"/>
    </location>
</feature>
<protein>
    <recommendedName>
        <fullName evidence="13">Aquaporin-like protein</fullName>
    </recommendedName>
</protein>
<feature type="compositionally biased region" description="Basic and acidic residues" evidence="9">
    <location>
        <begin position="329"/>
        <end position="345"/>
    </location>
</feature>
<evidence type="ECO:0000256" key="3">
    <source>
        <dbReference type="ARBA" id="ARBA00022448"/>
    </source>
</evidence>
<feature type="region of interest" description="Disordered" evidence="9">
    <location>
        <begin position="102"/>
        <end position="352"/>
    </location>
</feature>
<feature type="compositionally biased region" description="Basic and acidic residues" evidence="9">
    <location>
        <begin position="182"/>
        <end position="214"/>
    </location>
</feature>
<evidence type="ECO:0000313" key="11">
    <source>
        <dbReference type="EMBL" id="TIA87125.1"/>
    </source>
</evidence>
<name>A0A4T0FI09_9BASI</name>
<feature type="transmembrane region" description="Helical" evidence="10">
    <location>
        <begin position="414"/>
        <end position="437"/>
    </location>
</feature>
<evidence type="ECO:0000256" key="6">
    <source>
        <dbReference type="ARBA" id="ARBA00022989"/>
    </source>
</evidence>
<dbReference type="AlphaFoldDB" id="A0A4T0FI09"/>
<feature type="compositionally biased region" description="Acidic residues" evidence="9">
    <location>
        <begin position="307"/>
        <end position="321"/>
    </location>
</feature>
<feature type="compositionally biased region" description="Basic residues" evidence="9">
    <location>
        <begin position="28"/>
        <end position="41"/>
    </location>
</feature>
<comment type="subcellular location">
    <subcellularLocation>
        <location evidence="1">Membrane</location>
        <topology evidence="1">Multi-pass membrane protein</topology>
    </subcellularLocation>
</comment>
<feature type="transmembrane region" description="Helical" evidence="10">
    <location>
        <begin position="370"/>
        <end position="394"/>
    </location>
</feature>
<dbReference type="PANTHER" id="PTHR43829:SF9">
    <property type="entry name" value="AQUAPORIN-9"/>
    <property type="match status" value="1"/>
</dbReference>
<keyword evidence="6 10" id="KW-1133">Transmembrane helix</keyword>
<dbReference type="OrthoDB" id="3222at2759"/>
<dbReference type="InterPro" id="IPR000425">
    <property type="entry name" value="MIP"/>
</dbReference>
<proteinExistence type="inferred from homology"/>
<comment type="caution">
    <text evidence="11">The sequence shown here is derived from an EMBL/GenBank/DDBJ whole genome shotgun (WGS) entry which is preliminary data.</text>
</comment>
<evidence type="ECO:0000256" key="9">
    <source>
        <dbReference type="SAM" id="MobiDB-lite"/>
    </source>
</evidence>
<feature type="compositionally biased region" description="Basic and acidic residues" evidence="9">
    <location>
        <begin position="58"/>
        <end position="67"/>
    </location>
</feature>
<keyword evidence="3" id="KW-0813">Transport</keyword>
<dbReference type="GO" id="GO:0005886">
    <property type="term" value="C:plasma membrane"/>
    <property type="evidence" value="ECO:0007669"/>
    <property type="project" value="TreeGrafter"/>
</dbReference>
<evidence type="ECO:0000256" key="2">
    <source>
        <dbReference type="ARBA" id="ARBA00006175"/>
    </source>
</evidence>
<dbReference type="SUPFAM" id="SSF81338">
    <property type="entry name" value="Aquaporin-like"/>
    <property type="match status" value="1"/>
</dbReference>
<evidence type="ECO:0000313" key="12">
    <source>
        <dbReference type="Proteomes" id="UP000310189"/>
    </source>
</evidence>
<dbReference type="InterPro" id="IPR050363">
    <property type="entry name" value="MIP/Aquaporin"/>
</dbReference>
<keyword evidence="4 10" id="KW-0812">Transmembrane</keyword>